<accession>A0A1H9T614</accession>
<dbReference type="Pfam" id="PF00291">
    <property type="entry name" value="PALP"/>
    <property type="match status" value="1"/>
</dbReference>
<feature type="binding site" evidence="10">
    <location>
        <position position="270"/>
    </location>
    <ligand>
        <name>pyridoxal 5'-phosphate</name>
        <dbReference type="ChEBI" id="CHEBI:597326"/>
    </ligand>
</feature>
<evidence type="ECO:0000256" key="9">
    <source>
        <dbReference type="ARBA" id="ARBA00047931"/>
    </source>
</evidence>
<comment type="cofactor">
    <cofactor evidence="1 10 12">
        <name>pyridoxal 5'-phosphate</name>
        <dbReference type="ChEBI" id="CHEBI:597326"/>
    </cofactor>
</comment>
<dbReference type="PROSITE" id="PS00901">
    <property type="entry name" value="CYS_SYNTHASE"/>
    <property type="match status" value="1"/>
</dbReference>
<name>A0A1H9T614_9FIRM</name>
<evidence type="ECO:0000256" key="11">
    <source>
        <dbReference type="PIRSR" id="PIRSR605856-51"/>
    </source>
</evidence>
<dbReference type="EMBL" id="FOGW01000014">
    <property type="protein sequence ID" value="SER92685.1"/>
    <property type="molecule type" value="Genomic_DNA"/>
</dbReference>
<keyword evidence="8 12" id="KW-0198">Cysteine biosynthesis</keyword>
<dbReference type="SUPFAM" id="SSF53686">
    <property type="entry name" value="Tryptophan synthase beta subunit-like PLP-dependent enzymes"/>
    <property type="match status" value="1"/>
</dbReference>
<dbReference type="GO" id="GO:0005737">
    <property type="term" value="C:cytoplasm"/>
    <property type="evidence" value="ECO:0007669"/>
    <property type="project" value="UniProtKB-ARBA"/>
</dbReference>
<evidence type="ECO:0000256" key="10">
    <source>
        <dbReference type="PIRSR" id="PIRSR605856-50"/>
    </source>
</evidence>
<keyword evidence="7 10" id="KW-0663">Pyridoxal phosphate</keyword>
<dbReference type="OrthoDB" id="9808024at2"/>
<protein>
    <recommendedName>
        <fullName evidence="4 12">Cysteine synthase</fullName>
        <ecNumber evidence="4 12">2.5.1.47</ecNumber>
    </recommendedName>
</protein>
<evidence type="ECO:0000256" key="8">
    <source>
        <dbReference type="ARBA" id="ARBA00023192"/>
    </source>
</evidence>
<dbReference type="FunFam" id="3.40.50.1100:FF:000067">
    <property type="entry name" value="Cysteine synthase"/>
    <property type="match status" value="1"/>
</dbReference>
<evidence type="ECO:0000313" key="14">
    <source>
        <dbReference type="EMBL" id="SER92685.1"/>
    </source>
</evidence>
<evidence type="ECO:0000313" key="15">
    <source>
        <dbReference type="Proteomes" id="UP000182471"/>
    </source>
</evidence>
<dbReference type="InterPro" id="IPR001926">
    <property type="entry name" value="TrpB-like_PALP"/>
</dbReference>
<keyword evidence="15" id="KW-1185">Reference proteome</keyword>
<dbReference type="NCBIfam" id="TIGR01139">
    <property type="entry name" value="cysK"/>
    <property type="match status" value="1"/>
</dbReference>
<dbReference type="InterPro" id="IPR050214">
    <property type="entry name" value="Cys_Synth/Cystath_Beta-Synth"/>
</dbReference>
<dbReference type="InterPro" id="IPR005859">
    <property type="entry name" value="CysK"/>
</dbReference>
<evidence type="ECO:0000259" key="13">
    <source>
        <dbReference type="Pfam" id="PF00291"/>
    </source>
</evidence>
<reference evidence="15" key="1">
    <citation type="submission" date="2016-10" db="EMBL/GenBank/DDBJ databases">
        <authorList>
            <person name="Varghese N."/>
            <person name="Submissions S."/>
        </authorList>
    </citation>
    <scope>NUCLEOTIDE SEQUENCE [LARGE SCALE GENOMIC DNA]</scope>
    <source>
        <strain evidence="15">S1b</strain>
    </source>
</reference>
<dbReference type="CDD" id="cd01561">
    <property type="entry name" value="CBS_like"/>
    <property type="match status" value="1"/>
</dbReference>
<proteinExistence type="inferred from homology"/>
<sequence length="311" mass="32673">MGKIIESSLELIGGTPLLKADRYASKSDVTEATILTKLEYLNPAGSVKDRIALAMIEDAEEKGILKPGATIIEPTSGNTGIGLAAVATAKGYRAILTLPDTMSVERRNLLKAYGAELVLTEGAKGMKGAIARANELKEEIEGSVILGQFVNPANPEVHKRTTGPEIWEQTDGKVDIFVAGVGTGGTITGVGEYLKEQNPDVKIVAVEPATSPVLSTGKSGAHKIQGIGAGFVPDVLNTQIYDEIITIENEDAFEEGRAFATSEGILVGISSGAALKAAQILAKREENKGKVIVALLPDSGDRYLSTALFNN</sequence>
<dbReference type="InterPro" id="IPR001216">
    <property type="entry name" value="P-phosphate_BS"/>
</dbReference>
<dbReference type="GO" id="GO:0006535">
    <property type="term" value="P:cysteine biosynthetic process from serine"/>
    <property type="evidence" value="ECO:0007669"/>
    <property type="project" value="UniProtKB-UniRule"/>
</dbReference>
<evidence type="ECO:0000256" key="7">
    <source>
        <dbReference type="ARBA" id="ARBA00022898"/>
    </source>
</evidence>
<evidence type="ECO:0000256" key="6">
    <source>
        <dbReference type="ARBA" id="ARBA00022679"/>
    </source>
</evidence>
<comment type="similarity">
    <text evidence="3 12">Belongs to the cysteine synthase/cystathionine beta-synthase family.</text>
</comment>
<evidence type="ECO:0000256" key="3">
    <source>
        <dbReference type="ARBA" id="ARBA00007103"/>
    </source>
</evidence>
<dbReference type="GO" id="GO:0004124">
    <property type="term" value="F:cysteine synthase activity"/>
    <property type="evidence" value="ECO:0007669"/>
    <property type="project" value="UniProtKB-UniRule"/>
</dbReference>
<dbReference type="UniPathway" id="UPA00136">
    <property type="reaction ID" value="UER00200"/>
</dbReference>
<organism evidence="14 15">
    <name type="scientific">Lachnobacterium bovis</name>
    <dbReference type="NCBI Taxonomy" id="140626"/>
    <lineage>
        <taxon>Bacteria</taxon>
        <taxon>Bacillati</taxon>
        <taxon>Bacillota</taxon>
        <taxon>Clostridia</taxon>
        <taxon>Lachnospirales</taxon>
        <taxon>Lachnospiraceae</taxon>
        <taxon>Lachnobacterium</taxon>
    </lineage>
</organism>
<dbReference type="Gene3D" id="3.40.50.1100">
    <property type="match status" value="2"/>
</dbReference>
<dbReference type="Proteomes" id="UP000182471">
    <property type="component" value="Unassembled WGS sequence"/>
</dbReference>
<feature type="binding site" evidence="10">
    <location>
        <begin position="182"/>
        <end position="186"/>
    </location>
    <ligand>
        <name>pyridoxal 5'-phosphate</name>
        <dbReference type="ChEBI" id="CHEBI:597326"/>
    </ligand>
</feature>
<comment type="pathway">
    <text evidence="2">Amino-acid biosynthesis; L-cysteine biosynthesis; L-cysteine from L-serine: step 2/2.</text>
</comment>
<dbReference type="AlphaFoldDB" id="A0A1H9T614"/>
<feature type="modified residue" description="N6-(pyridoxal phosphate)lysine" evidence="11">
    <location>
        <position position="48"/>
    </location>
</feature>
<comment type="catalytic activity">
    <reaction evidence="9 12">
        <text>O-acetyl-L-serine + hydrogen sulfide = L-cysteine + acetate</text>
        <dbReference type="Rhea" id="RHEA:14829"/>
        <dbReference type="ChEBI" id="CHEBI:29919"/>
        <dbReference type="ChEBI" id="CHEBI:30089"/>
        <dbReference type="ChEBI" id="CHEBI:35235"/>
        <dbReference type="ChEBI" id="CHEBI:58340"/>
        <dbReference type="EC" id="2.5.1.47"/>
    </reaction>
</comment>
<gene>
    <name evidence="14" type="ORF">SAMN02910429_01505</name>
</gene>
<feature type="domain" description="Tryptophan synthase beta chain-like PALP" evidence="13">
    <location>
        <begin position="11"/>
        <end position="298"/>
    </location>
</feature>
<dbReference type="EC" id="2.5.1.47" evidence="4 12"/>
<dbReference type="InterPro" id="IPR005856">
    <property type="entry name" value="Cys_synth"/>
</dbReference>
<keyword evidence="5 12" id="KW-0028">Amino-acid biosynthesis</keyword>
<evidence type="ECO:0000256" key="4">
    <source>
        <dbReference type="ARBA" id="ARBA00012681"/>
    </source>
</evidence>
<dbReference type="PANTHER" id="PTHR10314">
    <property type="entry name" value="CYSTATHIONINE BETA-SYNTHASE"/>
    <property type="match status" value="1"/>
</dbReference>
<evidence type="ECO:0000256" key="2">
    <source>
        <dbReference type="ARBA" id="ARBA00004962"/>
    </source>
</evidence>
<dbReference type="RefSeq" id="WP_022748966.1">
    <property type="nucleotide sequence ID" value="NZ_FOGW01000014.1"/>
</dbReference>
<keyword evidence="6 12" id="KW-0808">Transferase</keyword>
<evidence type="ECO:0000256" key="5">
    <source>
        <dbReference type="ARBA" id="ARBA00022605"/>
    </source>
</evidence>
<evidence type="ECO:0000256" key="12">
    <source>
        <dbReference type="RuleBase" id="RU003985"/>
    </source>
</evidence>
<evidence type="ECO:0000256" key="1">
    <source>
        <dbReference type="ARBA" id="ARBA00001933"/>
    </source>
</evidence>
<feature type="binding site" evidence="10">
    <location>
        <position position="78"/>
    </location>
    <ligand>
        <name>pyridoxal 5'-phosphate</name>
        <dbReference type="ChEBI" id="CHEBI:597326"/>
    </ligand>
</feature>
<dbReference type="NCBIfam" id="TIGR01136">
    <property type="entry name" value="cysKM"/>
    <property type="match status" value="1"/>
</dbReference>
<dbReference type="InterPro" id="IPR036052">
    <property type="entry name" value="TrpB-like_PALP_sf"/>
</dbReference>